<dbReference type="EMBL" id="AE016853">
    <property type="protein sequence ID" value="AAO54546.1"/>
    <property type="molecule type" value="Genomic_DNA"/>
</dbReference>
<reference evidence="3 4" key="1">
    <citation type="journal article" date="2003" name="Proc. Natl. Acad. Sci. U.S.A.">
        <title>The complete genome sequence of the Arabidopsis and tomato pathogen Pseudomonas syringae pv. tomato DC3000.</title>
        <authorList>
            <person name="Buell C.R."/>
            <person name="Joardar V."/>
            <person name="Lindeberg M."/>
            <person name="Selengut J."/>
            <person name="Paulsen I.T."/>
            <person name="Gwinn M.L."/>
            <person name="Dodson R.J."/>
            <person name="Deboy R.T."/>
            <person name="Durkin A.S."/>
            <person name="Kolonay J.F."/>
            <person name="Madupu R."/>
            <person name="Daugherty S."/>
            <person name="Brinkac L."/>
            <person name="Beanan M.J."/>
            <person name="Haft D.H."/>
            <person name="Nelson W.C."/>
            <person name="Davidsen T."/>
            <person name="Zafar N."/>
            <person name="Zhou L."/>
            <person name="Liu J."/>
            <person name="Yuan Q."/>
            <person name="Khouri H."/>
            <person name="Fedorova N."/>
            <person name="Tran B."/>
            <person name="Russell D."/>
            <person name="Berry K."/>
            <person name="Utterback T."/>
            <person name="Van Aken S.E."/>
            <person name="Feldblyum T.V."/>
            <person name="D'Ascenzo M."/>
            <person name="Deng W.L."/>
            <person name="Ramos A.R."/>
            <person name="Alfano J.R."/>
            <person name="Cartinhour S."/>
            <person name="Chatterjee A.K."/>
            <person name="Delaney T.P."/>
            <person name="Lazarowitz S.G."/>
            <person name="Martin G.B."/>
            <person name="Schneider D.J."/>
            <person name="Tang X."/>
            <person name="Bender C.L."/>
            <person name="White O."/>
            <person name="Fraser C.M."/>
            <person name="Collmer A."/>
        </authorList>
    </citation>
    <scope>NUCLEOTIDE SEQUENCE [LARGE SCALE GENOMIC DNA]</scope>
    <source>
        <strain evidence="4">ATCC BAA-871 / DC3000</strain>
    </source>
</reference>
<proteinExistence type="predicted"/>
<dbReference type="PROSITE" id="PS52015">
    <property type="entry name" value="TONB_CTD"/>
    <property type="match status" value="1"/>
</dbReference>
<dbReference type="HOGENOM" id="CLU_1119551_0_0_6"/>
<dbReference type="GO" id="GO:0098797">
    <property type="term" value="C:plasma membrane protein complex"/>
    <property type="evidence" value="ECO:0007669"/>
    <property type="project" value="TreeGrafter"/>
</dbReference>
<dbReference type="GO" id="GO:0031992">
    <property type="term" value="F:energy transducer activity"/>
    <property type="evidence" value="ECO:0007669"/>
    <property type="project" value="TreeGrafter"/>
</dbReference>
<dbReference type="PANTHER" id="PTHR33446">
    <property type="entry name" value="PROTEIN TONB-RELATED"/>
    <property type="match status" value="1"/>
</dbReference>
<evidence type="ECO:0000313" key="3">
    <source>
        <dbReference type="EMBL" id="AAO54546.1"/>
    </source>
</evidence>
<dbReference type="InterPro" id="IPR051045">
    <property type="entry name" value="TonB-dependent_transducer"/>
</dbReference>
<keyword evidence="4" id="KW-1185">Reference proteome</keyword>
<feature type="compositionally biased region" description="Pro residues" evidence="1">
    <location>
        <begin position="85"/>
        <end position="95"/>
    </location>
</feature>
<feature type="compositionally biased region" description="Low complexity" evidence="1">
    <location>
        <begin position="120"/>
        <end position="140"/>
    </location>
</feature>
<organism evidence="3 4">
    <name type="scientific">Pseudomonas syringae pv. tomato (strain ATCC BAA-871 / DC3000)</name>
    <dbReference type="NCBI Taxonomy" id="223283"/>
    <lineage>
        <taxon>Bacteria</taxon>
        <taxon>Pseudomonadati</taxon>
        <taxon>Pseudomonadota</taxon>
        <taxon>Gammaproteobacteria</taxon>
        <taxon>Pseudomonadales</taxon>
        <taxon>Pseudomonadaceae</taxon>
        <taxon>Pseudomonas</taxon>
    </lineage>
</organism>
<feature type="domain" description="TonB C-terminal" evidence="2">
    <location>
        <begin position="166"/>
        <end position="261"/>
    </location>
</feature>
<feature type="compositionally biased region" description="Pro residues" evidence="1">
    <location>
        <begin position="52"/>
        <end position="76"/>
    </location>
</feature>
<dbReference type="STRING" id="223283.PSPTO_1013"/>
<gene>
    <name evidence="3" type="ordered locus">PSPTO_1013</name>
</gene>
<sequence>MYALFRMRQWLGGLPALVALIAIVIGVQTRPLKMEPVYDESAVELALVEPESPAPQPLAQPEPPPVQPEEPPPAPPVIDSEEAEPAPPPPPPKPVSKPEPKPEPKPAPKPEPRPKPLPKPAVAKPVEPVQAASKPIASAPVSPPSPPSPPAPPAPPKVDTQGIEGGYLKGLRNDLDGYKQYPTGRQASLERPSGEVVVWLLVDRQGRVLDSGIQTQASSMLLNRAATNSLRRIKQVKPFPEQAFGGRNEQRFTATFNYSVQ</sequence>
<protein>
    <submittedName>
        <fullName evidence="3">TonB domain protein</fullName>
    </submittedName>
</protein>
<evidence type="ECO:0000313" key="4">
    <source>
        <dbReference type="Proteomes" id="UP000002515"/>
    </source>
</evidence>
<dbReference type="Gene3D" id="3.30.1150.10">
    <property type="match status" value="1"/>
</dbReference>
<dbReference type="KEGG" id="pst:PSPTO_1013"/>
<dbReference type="PANTHER" id="PTHR33446:SF2">
    <property type="entry name" value="PROTEIN TONB"/>
    <property type="match status" value="1"/>
</dbReference>
<dbReference type="PATRIC" id="fig|223283.9.peg.1024"/>
<dbReference type="eggNOG" id="COG0810">
    <property type="taxonomic scope" value="Bacteria"/>
</dbReference>
<dbReference type="GO" id="GO:0055085">
    <property type="term" value="P:transmembrane transport"/>
    <property type="evidence" value="ECO:0007669"/>
    <property type="project" value="InterPro"/>
</dbReference>
<evidence type="ECO:0000256" key="1">
    <source>
        <dbReference type="SAM" id="MobiDB-lite"/>
    </source>
</evidence>
<dbReference type="OrthoDB" id="6691688at2"/>
<dbReference type="Pfam" id="PF03544">
    <property type="entry name" value="TonB_C"/>
    <property type="match status" value="1"/>
</dbReference>
<feature type="region of interest" description="Disordered" evidence="1">
    <location>
        <begin position="49"/>
        <end position="171"/>
    </location>
</feature>
<accession>Q888K5</accession>
<name>Q888K5_PSESM</name>
<dbReference type="AlphaFoldDB" id="Q888K5"/>
<dbReference type="RefSeq" id="WP_005771480.1">
    <property type="nucleotide sequence ID" value="NC_004578.1"/>
</dbReference>
<dbReference type="SUPFAM" id="SSF74653">
    <property type="entry name" value="TolA/TonB C-terminal domain"/>
    <property type="match status" value="1"/>
</dbReference>
<evidence type="ECO:0000259" key="2">
    <source>
        <dbReference type="PROSITE" id="PS52015"/>
    </source>
</evidence>
<feature type="compositionally biased region" description="Basic and acidic residues" evidence="1">
    <location>
        <begin position="96"/>
        <end position="114"/>
    </location>
</feature>
<feature type="compositionally biased region" description="Pro residues" evidence="1">
    <location>
        <begin position="141"/>
        <end position="156"/>
    </location>
</feature>
<dbReference type="InterPro" id="IPR037682">
    <property type="entry name" value="TonB_C"/>
</dbReference>
<dbReference type="Proteomes" id="UP000002515">
    <property type="component" value="Chromosome"/>
</dbReference>
<dbReference type="GeneID" id="1182647"/>